<dbReference type="OrthoDB" id="3796575at2759"/>
<proteinExistence type="predicted"/>
<sequence length="179" mass="18591">MTFPLQLVPVLLAILTIAHSAVHPAKRQFDTIQDVCGTDPVDCGDGWCCFVGQECIPAQGNEEPQCRDNILTDLGGDPITIVALPFSSFLSEQSSLNSKLTSLGVTYTTFPTTLPTTGSFTALPTYSDNTIKSFTPPTNLPTALPSAVASSTTGAAALQTVNLGWMVGGVVGAGVLMGV</sequence>
<feature type="signal peptide" evidence="1">
    <location>
        <begin position="1"/>
        <end position="20"/>
    </location>
</feature>
<dbReference type="EMBL" id="ML977330">
    <property type="protein sequence ID" value="KAF2112667.1"/>
    <property type="molecule type" value="Genomic_DNA"/>
</dbReference>
<keyword evidence="3" id="KW-1185">Reference proteome</keyword>
<evidence type="ECO:0000256" key="1">
    <source>
        <dbReference type="SAM" id="SignalP"/>
    </source>
</evidence>
<protein>
    <submittedName>
        <fullName evidence="2">Uncharacterized protein</fullName>
    </submittedName>
</protein>
<name>A0A6A5Z1D5_9PLEO</name>
<accession>A0A6A5Z1D5</accession>
<gene>
    <name evidence="2" type="ORF">BDV96DRAFT_689455</name>
</gene>
<feature type="chain" id="PRO_5025453348" evidence="1">
    <location>
        <begin position="21"/>
        <end position="179"/>
    </location>
</feature>
<organism evidence="2 3">
    <name type="scientific">Lophiotrema nucula</name>
    <dbReference type="NCBI Taxonomy" id="690887"/>
    <lineage>
        <taxon>Eukaryota</taxon>
        <taxon>Fungi</taxon>
        <taxon>Dikarya</taxon>
        <taxon>Ascomycota</taxon>
        <taxon>Pezizomycotina</taxon>
        <taxon>Dothideomycetes</taxon>
        <taxon>Pleosporomycetidae</taxon>
        <taxon>Pleosporales</taxon>
        <taxon>Lophiotremataceae</taxon>
        <taxon>Lophiotrema</taxon>
    </lineage>
</organism>
<evidence type="ECO:0000313" key="2">
    <source>
        <dbReference type="EMBL" id="KAF2112667.1"/>
    </source>
</evidence>
<keyword evidence="1" id="KW-0732">Signal</keyword>
<evidence type="ECO:0000313" key="3">
    <source>
        <dbReference type="Proteomes" id="UP000799770"/>
    </source>
</evidence>
<dbReference type="Proteomes" id="UP000799770">
    <property type="component" value="Unassembled WGS sequence"/>
</dbReference>
<reference evidence="2" key="1">
    <citation type="journal article" date="2020" name="Stud. Mycol.">
        <title>101 Dothideomycetes genomes: a test case for predicting lifestyles and emergence of pathogens.</title>
        <authorList>
            <person name="Haridas S."/>
            <person name="Albert R."/>
            <person name="Binder M."/>
            <person name="Bloem J."/>
            <person name="Labutti K."/>
            <person name="Salamov A."/>
            <person name="Andreopoulos B."/>
            <person name="Baker S."/>
            <person name="Barry K."/>
            <person name="Bills G."/>
            <person name="Bluhm B."/>
            <person name="Cannon C."/>
            <person name="Castanera R."/>
            <person name="Culley D."/>
            <person name="Daum C."/>
            <person name="Ezra D."/>
            <person name="Gonzalez J."/>
            <person name="Henrissat B."/>
            <person name="Kuo A."/>
            <person name="Liang C."/>
            <person name="Lipzen A."/>
            <person name="Lutzoni F."/>
            <person name="Magnuson J."/>
            <person name="Mondo S."/>
            <person name="Nolan M."/>
            <person name="Ohm R."/>
            <person name="Pangilinan J."/>
            <person name="Park H.-J."/>
            <person name="Ramirez L."/>
            <person name="Alfaro M."/>
            <person name="Sun H."/>
            <person name="Tritt A."/>
            <person name="Yoshinaga Y."/>
            <person name="Zwiers L.-H."/>
            <person name="Turgeon B."/>
            <person name="Goodwin S."/>
            <person name="Spatafora J."/>
            <person name="Crous P."/>
            <person name="Grigoriev I."/>
        </authorList>
    </citation>
    <scope>NUCLEOTIDE SEQUENCE</scope>
    <source>
        <strain evidence="2">CBS 627.86</strain>
    </source>
</reference>
<dbReference type="AlphaFoldDB" id="A0A6A5Z1D5"/>